<name>A0ABW0SHH5_9RHOB</name>
<keyword evidence="4" id="KW-1185">Reference proteome</keyword>
<sequence>MAADLNRDGISAPPSGKRKKGTGGWAQNTINGNRERGTGILNNDLYVGRRVWNRHDWVRHPDTGKRLARARPLEDHRIALIPHMRIVPDELWETAKARQAARWSVSIRMRHERQSG</sequence>
<proteinExistence type="predicted"/>
<organism evidence="3 4">
    <name type="scientific">Rubellimicrobium aerolatum</name>
    <dbReference type="NCBI Taxonomy" id="490979"/>
    <lineage>
        <taxon>Bacteria</taxon>
        <taxon>Pseudomonadati</taxon>
        <taxon>Pseudomonadota</taxon>
        <taxon>Alphaproteobacteria</taxon>
        <taxon>Rhodobacterales</taxon>
        <taxon>Roseobacteraceae</taxon>
        <taxon>Rubellimicrobium</taxon>
    </lineage>
</organism>
<dbReference type="Pfam" id="PF07508">
    <property type="entry name" value="Recombinase"/>
    <property type="match status" value="1"/>
</dbReference>
<feature type="region of interest" description="Disordered" evidence="1">
    <location>
        <begin position="1"/>
        <end position="37"/>
    </location>
</feature>
<comment type="caution">
    <text evidence="3">The sequence shown here is derived from an EMBL/GenBank/DDBJ whole genome shotgun (WGS) entry which is preliminary data.</text>
</comment>
<dbReference type="InterPro" id="IPR038109">
    <property type="entry name" value="DNA_bind_recomb_sf"/>
</dbReference>
<gene>
    <name evidence="3" type="ORF">ACFPOC_18360</name>
</gene>
<evidence type="ECO:0000313" key="4">
    <source>
        <dbReference type="Proteomes" id="UP001596056"/>
    </source>
</evidence>
<protein>
    <submittedName>
        <fullName evidence="3">Recombinase family protein</fullName>
    </submittedName>
</protein>
<accession>A0ABW0SHH5</accession>
<dbReference type="InterPro" id="IPR011109">
    <property type="entry name" value="DNA_bind_recombinase_dom"/>
</dbReference>
<dbReference type="RefSeq" id="WP_377110481.1">
    <property type="nucleotide sequence ID" value="NZ_JAGGJP010000036.1"/>
</dbReference>
<feature type="domain" description="Recombinase" evidence="2">
    <location>
        <begin position="2"/>
        <end position="99"/>
    </location>
</feature>
<evidence type="ECO:0000256" key="1">
    <source>
        <dbReference type="SAM" id="MobiDB-lite"/>
    </source>
</evidence>
<reference evidence="4" key="1">
    <citation type="journal article" date="2019" name="Int. J. Syst. Evol. Microbiol.">
        <title>The Global Catalogue of Microorganisms (GCM) 10K type strain sequencing project: providing services to taxonomists for standard genome sequencing and annotation.</title>
        <authorList>
            <consortium name="The Broad Institute Genomics Platform"/>
            <consortium name="The Broad Institute Genome Sequencing Center for Infectious Disease"/>
            <person name="Wu L."/>
            <person name="Ma J."/>
        </authorList>
    </citation>
    <scope>NUCLEOTIDE SEQUENCE [LARGE SCALE GENOMIC DNA]</scope>
    <source>
        <strain evidence="4">KACC 11588</strain>
    </source>
</reference>
<evidence type="ECO:0000313" key="3">
    <source>
        <dbReference type="EMBL" id="MFC5568366.1"/>
    </source>
</evidence>
<evidence type="ECO:0000259" key="2">
    <source>
        <dbReference type="Pfam" id="PF07508"/>
    </source>
</evidence>
<dbReference type="Gene3D" id="3.90.1750.20">
    <property type="entry name" value="Putative Large Serine Recombinase, Chain B, Domain 2"/>
    <property type="match status" value="1"/>
</dbReference>
<dbReference type="EMBL" id="JBHSNA010000039">
    <property type="protein sequence ID" value="MFC5568366.1"/>
    <property type="molecule type" value="Genomic_DNA"/>
</dbReference>
<dbReference type="Proteomes" id="UP001596056">
    <property type="component" value="Unassembled WGS sequence"/>
</dbReference>